<dbReference type="AlphaFoldDB" id="A0A0L0D727"/>
<dbReference type="EMBL" id="GL349445">
    <property type="protein sequence ID" value="KNC47083.1"/>
    <property type="molecule type" value="Genomic_DNA"/>
</dbReference>
<dbReference type="InterPro" id="IPR035959">
    <property type="entry name" value="RutC-like_sf"/>
</dbReference>
<reference evidence="2 3" key="1">
    <citation type="submission" date="2010-05" db="EMBL/GenBank/DDBJ databases">
        <title>The Genome Sequence of Thecamonas trahens ATCC 50062.</title>
        <authorList>
            <consortium name="The Broad Institute Genome Sequencing Platform"/>
            <person name="Russ C."/>
            <person name="Cuomo C."/>
            <person name="Shea T."/>
            <person name="Young S.K."/>
            <person name="Zeng Q."/>
            <person name="Koehrsen M."/>
            <person name="Haas B."/>
            <person name="Borodovsky M."/>
            <person name="Guigo R."/>
            <person name="Alvarado L."/>
            <person name="Berlin A."/>
            <person name="Bochicchio J."/>
            <person name="Borenstein D."/>
            <person name="Chapman S."/>
            <person name="Chen Z."/>
            <person name="Freedman E."/>
            <person name="Gellesch M."/>
            <person name="Goldberg J."/>
            <person name="Griggs A."/>
            <person name="Gujja S."/>
            <person name="Heilman E."/>
            <person name="Heiman D."/>
            <person name="Hepburn T."/>
            <person name="Howarth C."/>
            <person name="Jen D."/>
            <person name="Larson L."/>
            <person name="Mehta T."/>
            <person name="Park D."/>
            <person name="Pearson M."/>
            <person name="Roberts A."/>
            <person name="Saif S."/>
            <person name="Shenoy N."/>
            <person name="Sisk P."/>
            <person name="Stolte C."/>
            <person name="Sykes S."/>
            <person name="Thomson T."/>
            <person name="Walk T."/>
            <person name="White J."/>
            <person name="Yandava C."/>
            <person name="Burger G."/>
            <person name="Gray M.W."/>
            <person name="Holland P.W.H."/>
            <person name="King N."/>
            <person name="Lang F.B.F."/>
            <person name="Roger A.J."/>
            <person name="Ruiz-Trillo I."/>
            <person name="Lander E."/>
            <person name="Nusbaum C."/>
        </authorList>
    </citation>
    <scope>NUCLEOTIDE SEQUENCE [LARGE SCALE GENOMIC DNA]</scope>
    <source>
        <strain evidence="2 3">ATCC 50062</strain>
    </source>
</reference>
<dbReference type="Gene3D" id="3.30.1330.40">
    <property type="entry name" value="RutC-like"/>
    <property type="match status" value="1"/>
</dbReference>
<evidence type="ECO:0000256" key="1">
    <source>
        <dbReference type="SAM" id="Phobius"/>
    </source>
</evidence>
<dbReference type="Proteomes" id="UP000054408">
    <property type="component" value="Unassembled WGS sequence"/>
</dbReference>
<dbReference type="GeneID" id="25563107"/>
<dbReference type="SUPFAM" id="SSF55298">
    <property type="entry name" value="YjgF-like"/>
    <property type="match status" value="1"/>
</dbReference>
<protein>
    <submittedName>
        <fullName evidence="2">Endoribonuclease L-PSP</fullName>
    </submittedName>
</protein>
<dbReference type="GO" id="GO:0005739">
    <property type="term" value="C:mitochondrion"/>
    <property type="evidence" value="ECO:0007669"/>
    <property type="project" value="TreeGrafter"/>
</dbReference>
<dbReference type="PANTHER" id="PTHR11803:SF48">
    <property type="entry name" value="2-AMINOMUCONATE DEAMINASE"/>
    <property type="match status" value="1"/>
</dbReference>
<keyword evidence="1" id="KW-0812">Transmembrane</keyword>
<dbReference type="InterPro" id="IPR006175">
    <property type="entry name" value="YjgF/YER057c/UK114"/>
</dbReference>
<dbReference type="PANTHER" id="PTHR11803">
    <property type="entry name" value="2-IMINOBUTANOATE/2-IMINOPROPANOATE DEAMINASE RIDA"/>
    <property type="match status" value="1"/>
</dbReference>
<keyword evidence="1" id="KW-0472">Membrane</keyword>
<dbReference type="CDD" id="cd00448">
    <property type="entry name" value="YjgF_YER057c_UK114_family"/>
    <property type="match status" value="1"/>
</dbReference>
<dbReference type="GO" id="GO:0005829">
    <property type="term" value="C:cytosol"/>
    <property type="evidence" value="ECO:0007669"/>
    <property type="project" value="TreeGrafter"/>
</dbReference>
<dbReference type="Pfam" id="PF01042">
    <property type="entry name" value="Ribonuc_L-PSP"/>
    <property type="match status" value="1"/>
</dbReference>
<sequence length="197" mass="20864">MSSTSTNGIGYCFSDRAQGIANYPHCRRANGLIFVSGISSRRLDNTYVGVTERADGGFDLDIREQTRAVLDNIAVILARVGASLDNVIDVQVFLVDMKDYPGMNEVYNEYFDSESGPSRTTVAVHQLPNPAKLLVEIKVIALDPSPEPAVYAPAALTAPAAASCPVASCASVVACAGLTSLVVVGAAALAGMFWHRR</sequence>
<dbReference type="RefSeq" id="XP_013759863.1">
    <property type="nucleotide sequence ID" value="XM_013904409.1"/>
</dbReference>
<evidence type="ECO:0000313" key="2">
    <source>
        <dbReference type="EMBL" id="KNC47083.1"/>
    </source>
</evidence>
<feature type="transmembrane region" description="Helical" evidence="1">
    <location>
        <begin position="170"/>
        <end position="194"/>
    </location>
</feature>
<keyword evidence="3" id="KW-1185">Reference proteome</keyword>
<name>A0A0L0D727_THETB</name>
<dbReference type="OMA" id="GGYNEVW"/>
<dbReference type="GO" id="GO:0019239">
    <property type="term" value="F:deaminase activity"/>
    <property type="evidence" value="ECO:0007669"/>
    <property type="project" value="TreeGrafter"/>
</dbReference>
<dbReference type="OrthoDB" id="309640at2759"/>
<dbReference type="eggNOG" id="KOG2317">
    <property type="taxonomic scope" value="Eukaryota"/>
</dbReference>
<gene>
    <name evidence="2" type="ORF">AMSG_03508</name>
</gene>
<dbReference type="STRING" id="461836.A0A0L0D727"/>
<proteinExistence type="predicted"/>
<keyword evidence="1" id="KW-1133">Transmembrane helix</keyword>
<evidence type="ECO:0000313" key="3">
    <source>
        <dbReference type="Proteomes" id="UP000054408"/>
    </source>
</evidence>
<organism evidence="2 3">
    <name type="scientific">Thecamonas trahens ATCC 50062</name>
    <dbReference type="NCBI Taxonomy" id="461836"/>
    <lineage>
        <taxon>Eukaryota</taxon>
        <taxon>Apusozoa</taxon>
        <taxon>Apusomonadida</taxon>
        <taxon>Apusomonadidae</taxon>
        <taxon>Thecamonas</taxon>
    </lineage>
</organism>
<accession>A0A0L0D727</accession>